<feature type="region of interest" description="Disordered" evidence="1">
    <location>
        <begin position="29"/>
        <end position="66"/>
    </location>
</feature>
<feature type="compositionally biased region" description="Low complexity" evidence="1">
    <location>
        <begin position="48"/>
        <end position="58"/>
    </location>
</feature>
<dbReference type="AlphaFoldDB" id="A0A8I5NJZ0"/>
<dbReference type="Proteomes" id="UP000028761">
    <property type="component" value="Unplaced"/>
</dbReference>
<keyword evidence="3" id="KW-1185">Reference proteome</keyword>
<dbReference type="InterPro" id="IPR024858">
    <property type="entry name" value="GOLGA"/>
</dbReference>
<dbReference type="PANTHER" id="PTHR10881:SF44">
    <property type="entry name" value="GOLGIN SUBFAMILY A MEMBER 6A-RELATED"/>
    <property type="match status" value="1"/>
</dbReference>
<dbReference type="Ensembl" id="ENSPANT00000080164.1">
    <property type="protein sequence ID" value="ENSPANP00000055906.1"/>
    <property type="gene ID" value="ENSPANG00000039131.1"/>
</dbReference>
<dbReference type="GO" id="GO:0000137">
    <property type="term" value="C:Golgi cis cisterna"/>
    <property type="evidence" value="ECO:0007669"/>
    <property type="project" value="TreeGrafter"/>
</dbReference>
<name>A0A8I5NJZ0_PAPAN</name>
<proteinExistence type="predicted"/>
<sequence length="183" mass="19284">KTVKGDVAVGAGSSHEYYCSSFPQLKEYQQRNSPAVPAGAKTKKKKTGGSPETTTSGGCHSPGDSRNQELEVALDSSSATINQLYENIESLVRVQWGPVIPRCQSWALLSPWGSEERGWVPWCQGQMGSWSTQASPGGTPEQGACSMALLSLSSLPTLSSPDTPAPVLATHALGLSPLREALA</sequence>
<dbReference type="GO" id="GO:0005801">
    <property type="term" value="C:cis-Golgi network"/>
    <property type="evidence" value="ECO:0007669"/>
    <property type="project" value="TreeGrafter"/>
</dbReference>
<reference evidence="2" key="2">
    <citation type="submission" date="2025-09" db="UniProtKB">
        <authorList>
            <consortium name="Ensembl"/>
        </authorList>
    </citation>
    <scope>IDENTIFICATION</scope>
</reference>
<evidence type="ECO:0000256" key="1">
    <source>
        <dbReference type="SAM" id="MobiDB-lite"/>
    </source>
</evidence>
<reference evidence="2" key="1">
    <citation type="submission" date="2025-08" db="UniProtKB">
        <authorList>
            <consortium name="Ensembl"/>
        </authorList>
    </citation>
    <scope>IDENTIFICATION</scope>
</reference>
<dbReference type="GO" id="GO:0032580">
    <property type="term" value="C:Golgi cisterna membrane"/>
    <property type="evidence" value="ECO:0007669"/>
    <property type="project" value="TreeGrafter"/>
</dbReference>
<evidence type="ECO:0000313" key="3">
    <source>
        <dbReference type="Proteomes" id="UP000028761"/>
    </source>
</evidence>
<organism evidence="2 3">
    <name type="scientific">Papio anubis</name>
    <name type="common">Olive baboon</name>
    <dbReference type="NCBI Taxonomy" id="9555"/>
    <lineage>
        <taxon>Eukaryota</taxon>
        <taxon>Metazoa</taxon>
        <taxon>Chordata</taxon>
        <taxon>Craniata</taxon>
        <taxon>Vertebrata</taxon>
        <taxon>Euteleostomi</taxon>
        <taxon>Mammalia</taxon>
        <taxon>Eutheria</taxon>
        <taxon>Euarchontoglires</taxon>
        <taxon>Primates</taxon>
        <taxon>Haplorrhini</taxon>
        <taxon>Catarrhini</taxon>
        <taxon>Cercopithecidae</taxon>
        <taxon>Cercopithecinae</taxon>
        <taxon>Papio</taxon>
    </lineage>
</organism>
<evidence type="ECO:0000313" key="2">
    <source>
        <dbReference type="Ensembl" id="ENSPANP00000055906.1"/>
    </source>
</evidence>
<dbReference type="GeneTree" id="ENSGT00530000062932"/>
<protein>
    <submittedName>
        <fullName evidence="2">Uncharacterized protein</fullName>
    </submittedName>
</protein>
<accession>A0A8I5NJZ0</accession>
<dbReference type="GO" id="GO:0007030">
    <property type="term" value="P:Golgi organization"/>
    <property type="evidence" value="ECO:0007669"/>
    <property type="project" value="TreeGrafter"/>
</dbReference>
<dbReference type="PANTHER" id="PTHR10881">
    <property type="entry name" value="GOLGIN SUBFAMILY A MEMBER-RELATED"/>
    <property type="match status" value="1"/>
</dbReference>